<dbReference type="GO" id="GO:0016740">
    <property type="term" value="F:transferase activity"/>
    <property type="evidence" value="ECO:0007669"/>
    <property type="project" value="UniProtKB-KW"/>
</dbReference>
<sequence>MTWPPASVQRAWGLTVEADLGGRLNLHWQVRAAGVRAVLRRWHGPEAEVRYELKVLQQVARLGWAVPLALCAPMYGAGAWWSLHVWVPGDPAPRENPEARGRWLAEVHAAFAALPALPVRPGWRPDLEMLTDPATDALLSAHEAARPDEVRLYRWHLERARAALAGLDTAGRPRHLIHGDFTPWNLRVQRGRLTGLLDFELARPADPVADFALAWRGVHDGVVAGYAEVRPLSGEDRALLTPLWWAHLLAGACAALRAGVPDDGWTARKLQVRSPLMGPLAAPYPG</sequence>
<organism evidence="2 3">
    <name type="scientific">Deinococcus arboris</name>
    <dbReference type="NCBI Taxonomy" id="2682977"/>
    <lineage>
        <taxon>Bacteria</taxon>
        <taxon>Thermotogati</taxon>
        <taxon>Deinococcota</taxon>
        <taxon>Deinococci</taxon>
        <taxon>Deinococcales</taxon>
        <taxon>Deinococcaceae</taxon>
        <taxon>Deinococcus</taxon>
    </lineage>
</organism>
<keyword evidence="2" id="KW-0808">Transferase</keyword>
<dbReference type="InterPro" id="IPR011009">
    <property type="entry name" value="Kinase-like_dom_sf"/>
</dbReference>
<comment type="caution">
    <text evidence="2">The sequence shown here is derived from an EMBL/GenBank/DDBJ whole genome shotgun (WGS) entry which is preliminary data.</text>
</comment>
<dbReference type="Pfam" id="PF01636">
    <property type="entry name" value="APH"/>
    <property type="match status" value="1"/>
</dbReference>
<protein>
    <submittedName>
        <fullName evidence="2">Phosphotransferase</fullName>
    </submittedName>
</protein>
<dbReference type="Gene3D" id="3.90.1200.10">
    <property type="match status" value="1"/>
</dbReference>
<gene>
    <name evidence="2" type="ORF">GO986_14200</name>
</gene>
<evidence type="ECO:0000313" key="3">
    <source>
        <dbReference type="Proteomes" id="UP000483286"/>
    </source>
</evidence>
<reference evidence="2 3" key="1">
    <citation type="submission" date="2019-12" db="EMBL/GenBank/DDBJ databases">
        <title>Deinococcus sp. HMF7620 Genome sequencing and assembly.</title>
        <authorList>
            <person name="Kang H."/>
            <person name="Kim H."/>
            <person name="Joh K."/>
        </authorList>
    </citation>
    <scope>NUCLEOTIDE SEQUENCE [LARGE SCALE GENOMIC DNA]</scope>
    <source>
        <strain evidence="2 3">HMF7620</strain>
    </source>
</reference>
<evidence type="ECO:0000313" key="2">
    <source>
        <dbReference type="EMBL" id="MVN87910.1"/>
    </source>
</evidence>
<evidence type="ECO:0000259" key="1">
    <source>
        <dbReference type="Pfam" id="PF01636"/>
    </source>
</evidence>
<dbReference type="RefSeq" id="WP_157459971.1">
    <property type="nucleotide sequence ID" value="NZ_WQLB01000020.1"/>
</dbReference>
<name>A0A7C9HZI0_9DEIO</name>
<feature type="domain" description="Aminoglycoside phosphotransferase" evidence="1">
    <location>
        <begin position="16"/>
        <end position="218"/>
    </location>
</feature>
<dbReference type="EMBL" id="WQLB01000020">
    <property type="protein sequence ID" value="MVN87910.1"/>
    <property type="molecule type" value="Genomic_DNA"/>
</dbReference>
<accession>A0A7C9HZI0</accession>
<proteinExistence type="predicted"/>
<dbReference type="AlphaFoldDB" id="A0A7C9HZI0"/>
<dbReference type="Proteomes" id="UP000483286">
    <property type="component" value="Unassembled WGS sequence"/>
</dbReference>
<dbReference type="SUPFAM" id="SSF56112">
    <property type="entry name" value="Protein kinase-like (PK-like)"/>
    <property type="match status" value="1"/>
</dbReference>
<keyword evidence="3" id="KW-1185">Reference proteome</keyword>
<dbReference type="InterPro" id="IPR002575">
    <property type="entry name" value="Aminoglycoside_PTrfase"/>
</dbReference>